<gene>
    <name evidence="2" type="ORF">EZS27_026078</name>
</gene>
<accession>A0A5J4QU17</accession>
<dbReference type="EMBL" id="SNRY01002537">
    <property type="protein sequence ID" value="KAA6324604.1"/>
    <property type="molecule type" value="Genomic_DNA"/>
</dbReference>
<organism evidence="2">
    <name type="scientific">termite gut metagenome</name>
    <dbReference type="NCBI Taxonomy" id="433724"/>
    <lineage>
        <taxon>unclassified sequences</taxon>
        <taxon>metagenomes</taxon>
        <taxon>organismal metagenomes</taxon>
    </lineage>
</organism>
<evidence type="ECO:0000256" key="1">
    <source>
        <dbReference type="SAM" id="MobiDB-lite"/>
    </source>
</evidence>
<feature type="region of interest" description="Disordered" evidence="1">
    <location>
        <begin position="140"/>
        <end position="178"/>
    </location>
</feature>
<reference evidence="2" key="1">
    <citation type="submission" date="2019-03" db="EMBL/GenBank/DDBJ databases">
        <title>Single cell metagenomics reveals metabolic interactions within the superorganism composed of flagellate Streblomastix strix and complex community of Bacteroidetes bacteria on its surface.</title>
        <authorList>
            <person name="Treitli S.C."/>
            <person name="Kolisko M."/>
            <person name="Husnik F."/>
            <person name="Keeling P."/>
            <person name="Hampl V."/>
        </authorList>
    </citation>
    <scope>NUCLEOTIDE SEQUENCE</scope>
    <source>
        <strain evidence="2">STM</strain>
    </source>
</reference>
<evidence type="ECO:0008006" key="3">
    <source>
        <dbReference type="Google" id="ProtNLM"/>
    </source>
</evidence>
<sequence>MTINERFDIIIKKLYLGNKSAFAKDVHVSPTVIENVVGKRQGKPSYDVLEKICANANISIEWLFYGNGSMLREEQTSPQPVIYQENDSVYKGLYEKIYEENKALLQKIGKMGGEIEMLKKTNGQLKNEILNLREEQLQEQTESFTPNVAGSDRKTLPTHANIANAPFSKKRQNPQIEK</sequence>
<dbReference type="AlphaFoldDB" id="A0A5J4QU17"/>
<evidence type="ECO:0000313" key="2">
    <source>
        <dbReference type="EMBL" id="KAA6324604.1"/>
    </source>
</evidence>
<dbReference type="GO" id="GO:0003677">
    <property type="term" value="F:DNA binding"/>
    <property type="evidence" value="ECO:0007669"/>
    <property type="project" value="InterPro"/>
</dbReference>
<proteinExistence type="predicted"/>
<dbReference type="CDD" id="cd00093">
    <property type="entry name" value="HTH_XRE"/>
    <property type="match status" value="1"/>
</dbReference>
<name>A0A5J4QU17_9ZZZZ</name>
<protein>
    <recommendedName>
        <fullName evidence="3">HTH cro/C1-type domain-containing protein</fullName>
    </recommendedName>
</protein>
<dbReference type="InterPro" id="IPR010982">
    <property type="entry name" value="Lambda_DNA-bd_dom_sf"/>
</dbReference>
<dbReference type="Gene3D" id="1.10.260.40">
    <property type="entry name" value="lambda repressor-like DNA-binding domains"/>
    <property type="match status" value="1"/>
</dbReference>
<dbReference type="InterPro" id="IPR001387">
    <property type="entry name" value="Cro/C1-type_HTH"/>
</dbReference>
<dbReference type="SUPFAM" id="SSF47413">
    <property type="entry name" value="lambda repressor-like DNA-binding domains"/>
    <property type="match status" value="1"/>
</dbReference>
<comment type="caution">
    <text evidence="2">The sequence shown here is derived from an EMBL/GenBank/DDBJ whole genome shotgun (WGS) entry which is preliminary data.</text>
</comment>